<evidence type="ECO:0000256" key="1">
    <source>
        <dbReference type="SAM" id="MobiDB-lite"/>
    </source>
</evidence>
<dbReference type="EMBL" id="QGKY02000190">
    <property type="protein sequence ID" value="KAF2590184.1"/>
    <property type="molecule type" value="Genomic_DNA"/>
</dbReference>
<organism evidence="2">
    <name type="scientific">Brassica cretica</name>
    <name type="common">Mustard</name>
    <dbReference type="NCBI Taxonomy" id="69181"/>
    <lineage>
        <taxon>Eukaryota</taxon>
        <taxon>Viridiplantae</taxon>
        <taxon>Streptophyta</taxon>
        <taxon>Embryophyta</taxon>
        <taxon>Tracheophyta</taxon>
        <taxon>Spermatophyta</taxon>
        <taxon>Magnoliopsida</taxon>
        <taxon>eudicotyledons</taxon>
        <taxon>Gunneridae</taxon>
        <taxon>Pentapetalae</taxon>
        <taxon>rosids</taxon>
        <taxon>malvids</taxon>
        <taxon>Brassicales</taxon>
        <taxon>Brassicaceae</taxon>
        <taxon>Brassiceae</taxon>
        <taxon>Brassica</taxon>
    </lineage>
</organism>
<name>A0A8S9K6G5_BRACR</name>
<evidence type="ECO:0000313" key="2">
    <source>
        <dbReference type="EMBL" id="KAF2590184.1"/>
    </source>
</evidence>
<comment type="caution">
    <text evidence="2">The sequence shown here is derived from an EMBL/GenBank/DDBJ whole genome shotgun (WGS) entry which is preliminary data.</text>
</comment>
<dbReference type="AlphaFoldDB" id="A0A8S9K6G5"/>
<feature type="region of interest" description="Disordered" evidence="1">
    <location>
        <begin position="1"/>
        <end position="48"/>
    </location>
</feature>
<accession>A0A8S9K6G5</accession>
<proteinExistence type="predicted"/>
<reference evidence="2" key="1">
    <citation type="submission" date="2019-12" db="EMBL/GenBank/DDBJ databases">
        <title>Genome sequencing and annotation of Brassica cretica.</title>
        <authorList>
            <person name="Studholme D.J."/>
            <person name="Sarris P.F."/>
        </authorList>
    </citation>
    <scope>NUCLEOTIDE SEQUENCE</scope>
    <source>
        <strain evidence="2">PFS-102/07</strain>
        <tissue evidence="2">Leaf</tissue>
    </source>
</reference>
<feature type="compositionally biased region" description="Low complexity" evidence="1">
    <location>
        <begin position="1"/>
        <end position="31"/>
    </location>
</feature>
<gene>
    <name evidence="2" type="ORF">F2Q70_00039692</name>
</gene>
<protein>
    <submittedName>
        <fullName evidence="2">Uncharacterized protein</fullName>
    </submittedName>
</protein>
<sequence length="172" mass="18713">MATSSSSSSSSFSSIPPSSPSSSPATTTTPPRQNNLLEPPSSKKKKNKSNVFRVLRTVFRSFPIFTTSSIACKIPVINPGLGVADPHHDTSRVTGTLFGYRKGRVGPARRRVISTPELGSAGRPVILSTTELGLARRRVVLSTPELSDLLVISPIHKISEIRFNWRNYNINN</sequence>